<organism evidence="1 2">
    <name type="scientific">Phytophthora megakarya</name>
    <dbReference type="NCBI Taxonomy" id="4795"/>
    <lineage>
        <taxon>Eukaryota</taxon>
        <taxon>Sar</taxon>
        <taxon>Stramenopiles</taxon>
        <taxon>Oomycota</taxon>
        <taxon>Peronosporomycetes</taxon>
        <taxon>Peronosporales</taxon>
        <taxon>Peronosporaceae</taxon>
        <taxon>Phytophthora</taxon>
    </lineage>
</organism>
<dbReference type="PANTHER" id="PTHR34615">
    <property type="entry name" value="PX DOMAIN-CONTAINING PROTEIN"/>
    <property type="match status" value="1"/>
</dbReference>
<dbReference type="STRING" id="4795.A0A225VS74"/>
<gene>
    <name evidence="1" type="ORF">PHMEG_00019816</name>
</gene>
<dbReference type="PANTHER" id="PTHR34615:SF1">
    <property type="entry name" value="PX DOMAIN-CONTAINING PROTEIN"/>
    <property type="match status" value="1"/>
</dbReference>
<protein>
    <submittedName>
        <fullName evidence="1">Uncharacterized protein</fullName>
    </submittedName>
</protein>
<keyword evidence="2" id="KW-1185">Reference proteome</keyword>
<evidence type="ECO:0000313" key="2">
    <source>
        <dbReference type="Proteomes" id="UP000198211"/>
    </source>
</evidence>
<dbReference type="EMBL" id="NBNE01003414">
    <property type="protein sequence ID" value="OWZ07758.1"/>
    <property type="molecule type" value="Genomic_DNA"/>
</dbReference>
<accession>A0A225VS74</accession>
<dbReference type="OrthoDB" id="126950at2759"/>
<sequence length="208" mass="24025">MLTRGFRRQQKRAHLIRIWSESITTNQTIIAATVAAFIQAEEPPEIFPCAQFNFNAISNDEYIKNFCFNKTQVQALAKLFEMEGIRTRERTVATGVEVLYIVLYKLAVPLRWCDLERFFGRKASDLTNLFLHVLDYLDKRYHDLLYFRHVYAAQNLQTYADAVFDAGGFMQNVWAFVDGTVRGINGGNTISDSFHLAPPSLHEYLKRT</sequence>
<evidence type="ECO:0000313" key="1">
    <source>
        <dbReference type="EMBL" id="OWZ07758.1"/>
    </source>
</evidence>
<proteinExistence type="predicted"/>
<reference evidence="2" key="1">
    <citation type="submission" date="2017-03" db="EMBL/GenBank/DDBJ databases">
        <title>Phytopthora megakarya and P. palmivora, two closely related causual agents of cacao black pod achieved similar genome size and gene model numbers by different mechanisms.</title>
        <authorList>
            <person name="Ali S."/>
            <person name="Shao J."/>
            <person name="Larry D.J."/>
            <person name="Kronmiller B."/>
            <person name="Shen D."/>
            <person name="Strem M.D."/>
            <person name="Melnick R.L."/>
            <person name="Guiltinan M.J."/>
            <person name="Tyler B.M."/>
            <person name="Meinhardt L.W."/>
            <person name="Bailey B.A."/>
        </authorList>
    </citation>
    <scope>NUCLEOTIDE SEQUENCE [LARGE SCALE GENOMIC DNA]</scope>
    <source>
        <strain evidence="2">zdho120</strain>
    </source>
</reference>
<dbReference type="AlphaFoldDB" id="A0A225VS74"/>
<name>A0A225VS74_9STRA</name>
<dbReference type="Proteomes" id="UP000198211">
    <property type="component" value="Unassembled WGS sequence"/>
</dbReference>
<comment type="caution">
    <text evidence="1">The sequence shown here is derived from an EMBL/GenBank/DDBJ whole genome shotgun (WGS) entry which is preliminary data.</text>
</comment>